<gene>
    <name evidence="2" type="ORF">DFR68_10198</name>
</gene>
<dbReference type="EMBL" id="QQAZ01000001">
    <property type="protein sequence ID" value="RDI55265.1"/>
    <property type="molecule type" value="Genomic_DNA"/>
</dbReference>
<dbReference type="AlphaFoldDB" id="A0A370HDZ0"/>
<feature type="domain" description="HTH cro/C1-type" evidence="1">
    <location>
        <begin position="17"/>
        <end position="72"/>
    </location>
</feature>
<dbReference type="SMART" id="SM00530">
    <property type="entry name" value="HTH_XRE"/>
    <property type="match status" value="1"/>
</dbReference>
<evidence type="ECO:0000313" key="3">
    <source>
        <dbReference type="Proteomes" id="UP000255355"/>
    </source>
</evidence>
<dbReference type="InterPro" id="IPR010982">
    <property type="entry name" value="Lambda_DNA-bd_dom_sf"/>
</dbReference>
<dbReference type="STRING" id="1210089.GCA_001613165_02113"/>
<dbReference type="SUPFAM" id="SSF47413">
    <property type="entry name" value="lambda repressor-like DNA-binding domains"/>
    <property type="match status" value="1"/>
</dbReference>
<dbReference type="CDD" id="cd00093">
    <property type="entry name" value="HTH_XRE"/>
    <property type="match status" value="1"/>
</dbReference>
<dbReference type="PROSITE" id="PS50943">
    <property type="entry name" value="HTH_CROC1"/>
    <property type="match status" value="1"/>
</dbReference>
<name>A0A370HDZ0_9NOCA</name>
<evidence type="ECO:0000313" key="2">
    <source>
        <dbReference type="EMBL" id="RDI55265.1"/>
    </source>
</evidence>
<dbReference type="Gene3D" id="1.10.260.40">
    <property type="entry name" value="lambda repressor-like DNA-binding domains"/>
    <property type="match status" value="1"/>
</dbReference>
<dbReference type="Proteomes" id="UP000255355">
    <property type="component" value="Unassembled WGS sequence"/>
</dbReference>
<protein>
    <submittedName>
        <fullName evidence="2">Transcriptional regulator with XRE-family HTH domain</fullName>
    </submittedName>
</protein>
<organism evidence="2 3">
    <name type="scientific">Nocardia mexicana</name>
    <dbReference type="NCBI Taxonomy" id="279262"/>
    <lineage>
        <taxon>Bacteria</taxon>
        <taxon>Bacillati</taxon>
        <taxon>Actinomycetota</taxon>
        <taxon>Actinomycetes</taxon>
        <taxon>Mycobacteriales</taxon>
        <taxon>Nocardiaceae</taxon>
        <taxon>Nocardia</taxon>
    </lineage>
</organism>
<sequence length="410" mass="43853">MSEDQVDIEGRYVGQRVREIRARRGISQQVLADRIGKSRGAVAKYEAGERPVDSRALLHALAQALGVNVGDLTGQEQDRLDPVAAGFHAAVPDIEIALWTTGDGSPAVRPRSLDQLATAAQRAAQLRIACDYAALGPMLAPMLTDCYRYTRDATGVGRDRAWDILATIAHTTSAALKARGYPSLAWIAAQEAERAGENIGGTAAFASAAFARSQVLLSRPGSLTTALNYAEDAAARLEADTRTLGEIETLGMLHLQSSLVTAALGGDPGPHLDEAAGQAARLAQASPGESILRNPTFGPANVQLWRMSAAMEQHEAGQVLALAPALDPNALPAEGRRAQYFVEIGRAHALQRDYRASLHALLRAEHIAPQHVRNMNHVRELVGYMMRKARRDLTTGDLGRLAQRVGAVPA</sequence>
<dbReference type="GO" id="GO:0003677">
    <property type="term" value="F:DNA binding"/>
    <property type="evidence" value="ECO:0007669"/>
    <property type="project" value="InterPro"/>
</dbReference>
<reference evidence="2 3" key="1">
    <citation type="submission" date="2018-07" db="EMBL/GenBank/DDBJ databases">
        <title>Genomic Encyclopedia of Type Strains, Phase IV (KMG-IV): sequencing the most valuable type-strain genomes for metagenomic binning, comparative biology and taxonomic classification.</title>
        <authorList>
            <person name="Goeker M."/>
        </authorList>
    </citation>
    <scope>NUCLEOTIDE SEQUENCE [LARGE SCALE GENOMIC DNA]</scope>
    <source>
        <strain evidence="2 3">DSM 44952</strain>
    </source>
</reference>
<evidence type="ECO:0000259" key="1">
    <source>
        <dbReference type="PROSITE" id="PS50943"/>
    </source>
</evidence>
<keyword evidence="3" id="KW-1185">Reference proteome</keyword>
<accession>A0A370HDZ0</accession>
<dbReference type="InterPro" id="IPR001387">
    <property type="entry name" value="Cro/C1-type_HTH"/>
</dbReference>
<proteinExistence type="predicted"/>
<comment type="caution">
    <text evidence="2">The sequence shown here is derived from an EMBL/GenBank/DDBJ whole genome shotgun (WGS) entry which is preliminary data.</text>
</comment>
<dbReference type="Pfam" id="PF13560">
    <property type="entry name" value="HTH_31"/>
    <property type="match status" value="1"/>
</dbReference>